<evidence type="ECO:0000313" key="16">
    <source>
        <dbReference type="Proteomes" id="UP000011200"/>
    </source>
</evidence>
<dbReference type="PROSITE" id="PS00145">
    <property type="entry name" value="UREASE_2"/>
    <property type="match status" value="1"/>
</dbReference>
<dbReference type="Gene3D" id="2.30.40.10">
    <property type="entry name" value="Urease, subunit C, domain 1"/>
    <property type="match status" value="1"/>
</dbReference>
<comment type="PTM">
    <text evidence="8">Carbamylation allows a single lysine to coordinate two nickel ions.</text>
</comment>
<dbReference type="Pfam" id="PF00449">
    <property type="entry name" value="Urease_alpha"/>
    <property type="match status" value="1"/>
</dbReference>
<feature type="binding site" evidence="6 9">
    <location>
        <position position="142"/>
    </location>
    <ligand>
        <name>Ni(2+)</name>
        <dbReference type="ChEBI" id="CHEBI:49786"/>
        <label>1</label>
    </ligand>
</feature>
<feature type="binding site" evidence="6 9">
    <location>
        <position position="249"/>
    </location>
    <ligand>
        <name>Ni(2+)</name>
        <dbReference type="ChEBI" id="CHEBI:49786"/>
        <label>2</label>
    </ligand>
</feature>
<comment type="catalytic activity">
    <reaction evidence="5 6 12">
        <text>urea + 2 H2O + H(+) = hydrogencarbonate + 2 NH4(+)</text>
        <dbReference type="Rhea" id="RHEA:20557"/>
        <dbReference type="ChEBI" id="CHEBI:15377"/>
        <dbReference type="ChEBI" id="CHEBI:15378"/>
        <dbReference type="ChEBI" id="CHEBI:16199"/>
        <dbReference type="ChEBI" id="CHEBI:17544"/>
        <dbReference type="ChEBI" id="CHEBI:28938"/>
        <dbReference type="EC" id="3.5.1.5"/>
    </reaction>
</comment>
<evidence type="ECO:0000256" key="8">
    <source>
        <dbReference type="PIRSR" id="PIRSR611612-50"/>
    </source>
</evidence>
<dbReference type="GO" id="GO:0016151">
    <property type="term" value="F:nickel cation binding"/>
    <property type="evidence" value="ECO:0007669"/>
    <property type="project" value="UniProtKB-UniRule"/>
</dbReference>
<dbReference type="InterPro" id="IPR017951">
    <property type="entry name" value="Urease_asu_c"/>
</dbReference>
<feature type="binding site" evidence="6 9">
    <location>
        <position position="140"/>
    </location>
    <ligand>
        <name>Ni(2+)</name>
        <dbReference type="ChEBI" id="CHEBI:49786"/>
        <label>1</label>
    </ligand>
</feature>
<comment type="subcellular location">
    <subcellularLocation>
        <location evidence="6 11">Cytoplasm</location>
    </subcellularLocation>
</comment>
<keyword evidence="6 11" id="KW-0963">Cytoplasm</keyword>
<evidence type="ECO:0000256" key="9">
    <source>
        <dbReference type="PIRSR" id="PIRSR611612-51"/>
    </source>
</evidence>
<comment type="PTM">
    <text evidence="6">Carboxylation allows a single lysine to coordinate two nickel ions.</text>
</comment>
<dbReference type="PRINTS" id="PR01752">
    <property type="entry name" value="UREASE"/>
</dbReference>
<dbReference type="InterPro" id="IPR017950">
    <property type="entry name" value="Urease_AS"/>
</dbReference>
<reference evidence="16" key="2">
    <citation type="submission" date="2018-03" db="EMBL/GenBank/DDBJ databases">
        <authorList>
            <person name="Derbyshire K."/>
            <person name="Gray T.A."/>
            <person name="Champion M."/>
        </authorList>
    </citation>
    <scope>NUCLEOTIDE SEQUENCE [LARGE SCALE GENOMIC DNA]</scope>
    <source>
        <strain evidence="16">MKD8</strain>
    </source>
</reference>
<dbReference type="EMBL" id="CP027541">
    <property type="protein sequence ID" value="AWT56559.1"/>
    <property type="molecule type" value="Genomic_DNA"/>
</dbReference>
<reference evidence="15 16" key="1">
    <citation type="journal article" date="2013" name="Genome Announc.">
        <title>Draft genome sequence of MKD8, a conjugal recipient Mycobacterium smegmatis strain.</title>
        <authorList>
            <person name="Gray T.A."/>
            <person name="Palumbo M.J."/>
            <person name="Derbyshire K.M."/>
        </authorList>
    </citation>
    <scope>NUCLEOTIDE SEQUENCE [LARGE SCALE GENOMIC DNA]</scope>
    <source>
        <strain evidence="15 16">MKD8</strain>
    </source>
</reference>
<feature type="binding site" evidence="6 9">
    <location>
        <position position="275"/>
    </location>
    <ligand>
        <name>Ni(2+)</name>
        <dbReference type="ChEBI" id="CHEBI:49786"/>
        <label>2</label>
    </ligand>
</feature>
<dbReference type="NCBIfam" id="NF009686">
    <property type="entry name" value="PRK13207.1"/>
    <property type="match status" value="1"/>
</dbReference>
<evidence type="ECO:0000256" key="4">
    <source>
        <dbReference type="ARBA" id="ARBA00022801"/>
    </source>
</evidence>
<feature type="binding site" evidence="6 9">
    <location>
        <position position="363"/>
    </location>
    <ligand>
        <name>Ni(2+)</name>
        <dbReference type="ChEBI" id="CHEBI:49786"/>
        <label>1</label>
    </ligand>
</feature>
<keyword evidence="2 6" id="KW-0533">Nickel</keyword>
<dbReference type="HAMAP" id="MF_01953">
    <property type="entry name" value="Urease_alpha"/>
    <property type="match status" value="1"/>
</dbReference>
<dbReference type="InterPro" id="IPR050112">
    <property type="entry name" value="Urease_alpha_subunit"/>
</dbReference>
<evidence type="ECO:0000256" key="3">
    <source>
        <dbReference type="ARBA" id="ARBA00022723"/>
    </source>
</evidence>
<evidence type="ECO:0000256" key="12">
    <source>
        <dbReference type="RuleBase" id="RU000510"/>
    </source>
</evidence>
<accession>A0A2U9PXM8</accession>
<name>A0A2U9PXM8_MYCSE</name>
<dbReference type="InterPro" id="IPR011612">
    <property type="entry name" value="Urease_alpha_N_dom"/>
</dbReference>
<protein>
    <recommendedName>
        <fullName evidence="6 7">Urease subunit alpha</fullName>
        <ecNumber evidence="6 7">3.5.1.5</ecNumber>
    </recommendedName>
    <alternativeName>
        <fullName evidence="6">Urea amidohydrolase subunit alpha</fullName>
    </alternativeName>
</protein>
<proteinExistence type="inferred from homology"/>
<dbReference type="CDD" id="cd00375">
    <property type="entry name" value="Urease_alpha"/>
    <property type="match status" value="1"/>
</dbReference>
<dbReference type="GO" id="GO:0005737">
    <property type="term" value="C:cytoplasm"/>
    <property type="evidence" value="ECO:0007669"/>
    <property type="project" value="UniProtKB-SubCell"/>
</dbReference>
<sequence>MAYRIDRRRYAELYGPTTGDRVRLADTELLAKVEADATVYGDEAVFGGGKTMREGMAVHGDVTNGAGALDFVITNALIIDAALGIRKADIGIRNGRIAGIGKAGNPRTMDGVDPELIIGAGTDIRSGEGMIATAGAIDVHVHFDSAGLVEEAISSGITTMIGGGLGPVTVGITSSGPNNLARMLRAAEAFPMNFGFIGNGSASSVAPLLEQGLAGAIGYKIHEDWGATPAAIRASLDAGDELDLQVQIHTDTLNESGFFEDTMAAIAGRTIHTYHAEGAGGGHAPDIMRVVGESYCLPSSTNPTNPYTLNTFDEHLDMVMVCHHLNPRIPEDVAFAESRIRRETIAAEDVLHDLGAISAMGSDSQGMGRIGETIARTWQLASHMRATRGALPADEGTGADNARILRYVAKLTINPARLFGIDHEVGSLEPGKLADIVLWEPKFFGIRPEVVFKGGFPAWSVMGEANASLMTCEPLRYRPQWAAYGRTPADVSVNFVAGAAVENKLGEKLGLETPLVACRGSRRLSKADLLHNDHLPEITIEPDTYRVVVDGQLCQSTPMTSVPLGRRYTLK</sequence>
<comment type="similarity">
    <text evidence="6 13">Belongs to the metallo-dependent hydrolases superfamily. Urease alpha subunit family.</text>
</comment>
<keyword evidence="4 6" id="KW-0378">Hydrolase</keyword>
<evidence type="ECO:0000256" key="5">
    <source>
        <dbReference type="ARBA" id="ARBA00047778"/>
    </source>
</evidence>
<dbReference type="PANTHER" id="PTHR43440:SF1">
    <property type="entry name" value="UREASE"/>
    <property type="match status" value="1"/>
</dbReference>
<evidence type="ECO:0000256" key="1">
    <source>
        <dbReference type="ARBA" id="ARBA00004897"/>
    </source>
</evidence>
<dbReference type="AlphaFoldDB" id="A0A2U9PXM8"/>
<dbReference type="GO" id="GO:0009039">
    <property type="term" value="F:urease activity"/>
    <property type="evidence" value="ECO:0007669"/>
    <property type="project" value="UniProtKB-UniRule"/>
</dbReference>
<evidence type="ECO:0000259" key="14">
    <source>
        <dbReference type="PROSITE" id="PS51368"/>
    </source>
</evidence>
<feature type="domain" description="Urease" evidence="14">
    <location>
        <begin position="135"/>
        <end position="571"/>
    </location>
</feature>
<dbReference type="NCBIfam" id="TIGR01792">
    <property type="entry name" value="urease_alph"/>
    <property type="match status" value="1"/>
</dbReference>
<keyword evidence="3 6" id="KW-0479">Metal-binding</keyword>
<organism evidence="15 16">
    <name type="scientific">Mycolicibacterium smegmatis (strain MKD8)</name>
    <name type="common">Mycobacterium smegmatis</name>
    <dbReference type="NCBI Taxonomy" id="1214915"/>
    <lineage>
        <taxon>Bacteria</taxon>
        <taxon>Bacillati</taxon>
        <taxon>Actinomycetota</taxon>
        <taxon>Actinomycetes</taxon>
        <taxon>Mycobacteriales</taxon>
        <taxon>Mycobacteriaceae</taxon>
        <taxon>Mycolicibacterium</taxon>
    </lineage>
</organism>
<dbReference type="Proteomes" id="UP000011200">
    <property type="component" value="Chromosome"/>
</dbReference>
<dbReference type="Pfam" id="PF01979">
    <property type="entry name" value="Amidohydro_1"/>
    <property type="match status" value="1"/>
</dbReference>
<dbReference type="GO" id="GO:0043419">
    <property type="term" value="P:urea catabolic process"/>
    <property type="evidence" value="ECO:0007669"/>
    <property type="project" value="UniProtKB-UniRule"/>
</dbReference>
<evidence type="ECO:0000256" key="13">
    <source>
        <dbReference type="RuleBase" id="RU004158"/>
    </source>
</evidence>
<evidence type="ECO:0000256" key="6">
    <source>
        <dbReference type="HAMAP-Rule" id="MF_01953"/>
    </source>
</evidence>
<evidence type="ECO:0000313" key="15">
    <source>
        <dbReference type="EMBL" id="AWT56559.1"/>
    </source>
</evidence>
<feature type="active site" description="Proton donor" evidence="6 10">
    <location>
        <position position="323"/>
    </location>
</feature>
<dbReference type="SUPFAM" id="SSF51338">
    <property type="entry name" value="Composite domain of metallo-dependent hydrolases"/>
    <property type="match status" value="1"/>
</dbReference>
<comment type="subunit">
    <text evidence="6">Heterotrimer of UreA (gamma), UreB (beta) and UreC (alpha) subunits. Three heterotrimers associate to form the active enzyme.</text>
</comment>
<feature type="binding site" description="via carbamate group" evidence="6 9">
    <location>
        <position position="220"/>
    </location>
    <ligand>
        <name>Ni(2+)</name>
        <dbReference type="ChEBI" id="CHEBI:49786"/>
        <label>2</label>
    </ligand>
</feature>
<dbReference type="PROSITE" id="PS51368">
    <property type="entry name" value="UREASE_3"/>
    <property type="match status" value="1"/>
</dbReference>
<evidence type="ECO:0000256" key="2">
    <source>
        <dbReference type="ARBA" id="ARBA00022596"/>
    </source>
</evidence>
<gene>
    <name evidence="6" type="primary">ureC</name>
    <name evidence="15" type="ORF">D806_056130</name>
</gene>
<dbReference type="SUPFAM" id="SSF51556">
    <property type="entry name" value="Metallo-dependent hydrolases"/>
    <property type="match status" value="1"/>
</dbReference>
<evidence type="ECO:0000256" key="10">
    <source>
        <dbReference type="PIRSR" id="PIRSR611612-52"/>
    </source>
</evidence>
<comment type="cofactor">
    <cofactor evidence="6 9 12">
        <name>Ni cation</name>
        <dbReference type="ChEBI" id="CHEBI:25516"/>
    </cofactor>
    <text evidence="6 9 12">Binds 2 nickel ions per subunit.</text>
</comment>
<dbReference type="PROSITE" id="PS01120">
    <property type="entry name" value="UREASE_1"/>
    <property type="match status" value="1"/>
</dbReference>
<feature type="binding site" description="via carbamate group" evidence="6 9">
    <location>
        <position position="220"/>
    </location>
    <ligand>
        <name>Ni(2+)</name>
        <dbReference type="ChEBI" id="CHEBI:49786"/>
        <label>1</label>
    </ligand>
</feature>
<evidence type="ECO:0000256" key="7">
    <source>
        <dbReference type="NCBIfam" id="TIGR01792"/>
    </source>
</evidence>
<dbReference type="PANTHER" id="PTHR43440">
    <property type="entry name" value="UREASE"/>
    <property type="match status" value="1"/>
</dbReference>
<dbReference type="Gene3D" id="3.20.20.140">
    <property type="entry name" value="Metal-dependent hydrolases"/>
    <property type="match status" value="1"/>
</dbReference>
<feature type="binding site" evidence="6 11">
    <location>
        <position position="222"/>
    </location>
    <ligand>
        <name>substrate</name>
    </ligand>
</feature>
<comment type="pathway">
    <text evidence="1 6">Nitrogen metabolism; urea degradation; CO(2) and NH(3) from urea (urease route): step 1/1.</text>
</comment>
<dbReference type="InterPro" id="IPR029754">
    <property type="entry name" value="Urease_Ni-bd"/>
</dbReference>
<feature type="modified residue" description="N6-carboxylysine" evidence="6 8">
    <location>
        <position position="220"/>
    </location>
</feature>
<dbReference type="UniPathway" id="UPA00258">
    <property type="reaction ID" value="UER00370"/>
</dbReference>
<dbReference type="InterPro" id="IPR005848">
    <property type="entry name" value="Urease_asu"/>
</dbReference>
<evidence type="ECO:0000256" key="11">
    <source>
        <dbReference type="PROSITE-ProRule" id="PRU00700"/>
    </source>
</evidence>
<dbReference type="InterPro" id="IPR006680">
    <property type="entry name" value="Amidohydro-rel"/>
</dbReference>
<dbReference type="RefSeq" id="WP_003897137.1">
    <property type="nucleotide sequence ID" value="NZ_CP027541.1"/>
</dbReference>
<dbReference type="EC" id="3.5.1.5" evidence="6 7"/>
<dbReference type="InterPro" id="IPR032466">
    <property type="entry name" value="Metal_Hydrolase"/>
</dbReference>
<dbReference type="InterPro" id="IPR011059">
    <property type="entry name" value="Metal-dep_hydrolase_composite"/>
</dbReference>